<dbReference type="Gene3D" id="3.90.320.10">
    <property type="match status" value="1"/>
</dbReference>
<dbReference type="RefSeq" id="XP_022312531.1">
    <property type="nucleotide sequence ID" value="XM_022456823.1"/>
</dbReference>
<name>A0A8B8CD05_CRAVI</name>
<sequence length="501" mass="58017">MNGFSRNLSDIPNITLYDVFNYLITSRSDYDKKKLKAFKSCEDYRLFFDGHVEDLEYNCLSKDDPLCFFRAKVKPTQRDKTYLNENFYKSWLCIGKKHADLWSAYCTCVGGADGACRHIAAVLYEIEAFDEKSSTDGENRWMKRPRYHDCPVPIRRLKIVKAKYYTTPAKADINDNYDEFDLRADIPKMCDQKIASFYASLQEIDPKTQVLDLLETKFDEQDLLNSVNEQCSVLSIGKKLANFIEVKKLNYQSVEEVPNSICDTFLENISICEKDIQYVESHTYGQHNNPNWHIARKGMITASNFRKVHECVLNNRNPPYLHKVLMGQYGDAKSPSLVWVLKKEKCAMNLYRRVAGKKHFCMTIENYGLHIYKDKPFLGCSIDGILKCKCKHHCGTKIIEIKCPYSDREKLPNEVALSKGCILDGNGNLQLTPNSEYFHQIQGQMGIYGCKFADLVIYTQQGIQVVEDIVFDESFFRDMIEKLEFYSKYSLLKKMIVNCNN</sequence>
<keyword evidence="1" id="KW-0863">Zinc-finger</keyword>
<organism evidence="3 4">
    <name type="scientific">Crassostrea virginica</name>
    <name type="common">Eastern oyster</name>
    <dbReference type="NCBI Taxonomy" id="6565"/>
    <lineage>
        <taxon>Eukaryota</taxon>
        <taxon>Metazoa</taxon>
        <taxon>Spiralia</taxon>
        <taxon>Lophotrochozoa</taxon>
        <taxon>Mollusca</taxon>
        <taxon>Bivalvia</taxon>
        <taxon>Autobranchia</taxon>
        <taxon>Pteriomorphia</taxon>
        <taxon>Ostreida</taxon>
        <taxon>Ostreoidea</taxon>
        <taxon>Ostreidae</taxon>
        <taxon>Crassostrea</taxon>
    </lineage>
</organism>
<dbReference type="SUPFAM" id="SSF52980">
    <property type="entry name" value="Restriction endonuclease-like"/>
    <property type="match status" value="1"/>
</dbReference>
<feature type="domain" description="SWIM-type" evidence="2">
    <location>
        <begin position="88"/>
        <end position="127"/>
    </location>
</feature>
<dbReference type="Pfam" id="PF09588">
    <property type="entry name" value="YqaJ"/>
    <property type="match status" value="1"/>
</dbReference>
<keyword evidence="1" id="KW-0862">Zinc</keyword>
<keyword evidence="1" id="KW-0479">Metal-binding</keyword>
<dbReference type="Proteomes" id="UP000694844">
    <property type="component" value="Chromosome 10"/>
</dbReference>
<gene>
    <name evidence="4" type="primary">LOC111117664</name>
</gene>
<protein>
    <submittedName>
        <fullName evidence="4">Uncharacterized protein LOC111117664</fullName>
    </submittedName>
</protein>
<dbReference type="CDD" id="cd22343">
    <property type="entry name" value="PDDEXK_lambda_exonuclease-like"/>
    <property type="match status" value="1"/>
</dbReference>
<dbReference type="AlphaFoldDB" id="A0A8B8CD05"/>
<dbReference type="OrthoDB" id="6154296at2759"/>
<proteinExistence type="predicted"/>
<dbReference type="PANTHER" id="PTHR47526">
    <property type="entry name" value="ATP-DEPENDENT DNA HELICASE"/>
    <property type="match status" value="1"/>
</dbReference>
<dbReference type="PROSITE" id="PS50966">
    <property type="entry name" value="ZF_SWIM"/>
    <property type="match status" value="1"/>
</dbReference>
<evidence type="ECO:0000313" key="4">
    <source>
        <dbReference type="RefSeq" id="XP_022312531.1"/>
    </source>
</evidence>
<dbReference type="InterPro" id="IPR011604">
    <property type="entry name" value="PDDEXK-like_dom_sf"/>
</dbReference>
<dbReference type="InterPro" id="IPR019080">
    <property type="entry name" value="YqaJ_viral_recombinase"/>
</dbReference>
<dbReference type="GO" id="GO:0008270">
    <property type="term" value="F:zinc ion binding"/>
    <property type="evidence" value="ECO:0007669"/>
    <property type="project" value="UniProtKB-KW"/>
</dbReference>
<evidence type="ECO:0000313" key="3">
    <source>
        <dbReference type="Proteomes" id="UP000694844"/>
    </source>
</evidence>
<accession>A0A8B8CD05</accession>
<dbReference type="GO" id="GO:0006281">
    <property type="term" value="P:DNA repair"/>
    <property type="evidence" value="ECO:0007669"/>
    <property type="project" value="UniProtKB-ARBA"/>
</dbReference>
<dbReference type="InterPro" id="IPR011335">
    <property type="entry name" value="Restrct_endonuc-II-like"/>
</dbReference>
<dbReference type="InterPro" id="IPR007527">
    <property type="entry name" value="Znf_SWIM"/>
</dbReference>
<evidence type="ECO:0000256" key="1">
    <source>
        <dbReference type="PROSITE-ProRule" id="PRU00325"/>
    </source>
</evidence>
<dbReference type="GeneID" id="111117664"/>
<dbReference type="KEGG" id="cvn:111117664"/>
<reference evidence="4" key="1">
    <citation type="submission" date="2025-08" db="UniProtKB">
        <authorList>
            <consortium name="RefSeq"/>
        </authorList>
    </citation>
    <scope>IDENTIFICATION</scope>
    <source>
        <tissue evidence="4">Whole sample</tissue>
    </source>
</reference>
<evidence type="ECO:0000259" key="2">
    <source>
        <dbReference type="PROSITE" id="PS50966"/>
    </source>
</evidence>
<dbReference type="PANTHER" id="PTHR47526:SF3">
    <property type="entry name" value="PHD-TYPE DOMAIN-CONTAINING PROTEIN"/>
    <property type="match status" value="1"/>
</dbReference>
<keyword evidence="3" id="KW-1185">Reference proteome</keyword>